<keyword evidence="3" id="KW-0812">Transmembrane</keyword>
<feature type="compositionally biased region" description="Basic and acidic residues" evidence="2">
    <location>
        <begin position="10"/>
        <end position="21"/>
    </location>
</feature>
<dbReference type="AlphaFoldDB" id="A0A372IL92"/>
<evidence type="ECO:0000256" key="1">
    <source>
        <dbReference type="SAM" id="Coils"/>
    </source>
</evidence>
<organism evidence="4 5">
    <name type="scientific">Paracidobacterium acidisoli</name>
    <dbReference type="NCBI Taxonomy" id="2303751"/>
    <lineage>
        <taxon>Bacteria</taxon>
        <taxon>Pseudomonadati</taxon>
        <taxon>Acidobacteriota</taxon>
        <taxon>Terriglobia</taxon>
        <taxon>Terriglobales</taxon>
        <taxon>Acidobacteriaceae</taxon>
        <taxon>Paracidobacterium</taxon>
    </lineage>
</organism>
<keyword evidence="5" id="KW-1185">Reference proteome</keyword>
<comment type="caution">
    <text evidence="4">The sequence shown here is derived from an EMBL/GenBank/DDBJ whole genome shotgun (WGS) entry which is preliminary data.</text>
</comment>
<protein>
    <submittedName>
        <fullName evidence="4">DUF4337 domain-containing protein</fullName>
    </submittedName>
</protein>
<dbReference type="InterPro" id="IPR025570">
    <property type="entry name" value="DUF4337"/>
</dbReference>
<sequence>MEANEAQELQEEHEHAAHDPSLRPVSFTMSVLAVVVAITTVLGHRTHTEAVLMQARASDQWNFYQAQKIRQYDTQLTADLLTALPIRDQNAANQVSSNYKSHLDKWNENLAEDQKKAREYEDEVRKAERRATKFDLGEALLEIGLVVTSITLLTRQRSYWLLGMLFGGAGIVIAAWGLLLR</sequence>
<name>A0A372IL92_9BACT</name>
<keyword evidence="1" id="KW-0175">Coiled coil</keyword>
<evidence type="ECO:0000256" key="3">
    <source>
        <dbReference type="SAM" id="Phobius"/>
    </source>
</evidence>
<dbReference type="EMBL" id="QVQT01000005">
    <property type="protein sequence ID" value="RFU15696.1"/>
    <property type="molecule type" value="Genomic_DNA"/>
</dbReference>
<feature type="region of interest" description="Disordered" evidence="2">
    <location>
        <begin position="1"/>
        <end position="21"/>
    </location>
</feature>
<dbReference type="Proteomes" id="UP000264702">
    <property type="component" value="Unassembled WGS sequence"/>
</dbReference>
<proteinExistence type="predicted"/>
<keyword evidence="3" id="KW-1133">Transmembrane helix</keyword>
<reference evidence="4 5" key="1">
    <citation type="submission" date="2018-08" db="EMBL/GenBank/DDBJ databases">
        <title>Acidipila sp. 4G-K13, an acidobacterium isolated from forest soil.</title>
        <authorList>
            <person name="Gao Z.-H."/>
            <person name="Qiu L.-H."/>
        </authorList>
    </citation>
    <scope>NUCLEOTIDE SEQUENCE [LARGE SCALE GENOMIC DNA]</scope>
    <source>
        <strain evidence="4 5">4G-K13</strain>
    </source>
</reference>
<dbReference type="OrthoDB" id="9806096at2"/>
<evidence type="ECO:0000256" key="2">
    <source>
        <dbReference type="SAM" id="MobiDB-lite"/>
    </source>
</evidence>
<accession>A0A372IL92</accession>
<evidence type="ECO:0000313" key="5">
    <source>
        <dbReference type="Proteomes" id="UP000264702"/>
    </source>
</evidence>
<evidence type="ECO:0000313" key="4">
    <source>
        <dbReference type="EMBL" id="RFU15696.1"/>
    </source>
</evidence>
<feature type="transmembrane region" description="Helical" evidence="3">
    <location>
        <begin position="159"/>
        <end position="180"/>
    </location>
</feature>
<feature type="transmembrane region" description="Helical" evidence="3">
    <location>
        <begin position="25"/>
        <end position="43"/>
    </location>
</feature>
<keyword evidence="3" id="KW-0472">Membrane</keyword>
<feature type="coiled-coil region" evidence="1">
    <location>
        <begin position="103"/>
        <end position="130"/>
    </location>
</feature>
<dbReference type="Pfam" id="PF14235">
    <property type="entry name" value="DUF4337"/>
    <property type="match status" value="1"/>
</dbReference>
<gene>
    <name evidence="4" type="ORF">D0Y96_14670</name>
</gene>